<feature type="transmembrane region" description="Helical" evidence="6">
    <location>
        <begin position="206"/>
        <end position="224"/>
    </location>
</feature>
<feature type="region of interest" description="Disordered" evidence="5">
    <location>
        <begin position="657"/>
        <end position="728"/>
    </location>
</feature>
<feature type="domain" description="Amino acid transporter transmembrane" evidence="7">
    <location>
        <begin position="29"/>
        <end position="389"/>
    </location>
</feature>
<keyword evidence="9" id="KW-1185">Reference proteome</keyword>
<dbReference type="InParanoid" id="A0A0L0H6H6"/>
<dbReference type="RefSeq" id="XP_016604378.1">
    <property type="nucleotide sequence ID" value="XM_016756400.1"/>
</dbReference>
<dbReference type="OrthoDB" id="294541at2759"/>
<dbReference type="PANTHER" id="PTHR16189:SF3">
    <property type="entry name" value="AMINO ACID TRANSPORTER TRANSMEMBRANE DOMAIN-CONTAINING PROTEIN"/>
    <property type="match status" value="1"/>
</dbReference>
<feature type="transmembrane region" description="Helical" evidence="6">
    <location>
        <begin position="381"/>
        <end position="403"/>
    </location>
</feature>
<gene>
    <name evidence="8" type="ORF">SPPG_08240</name>
</gene>
<feature type="transmembrane region" description="Helical" evidence="6">
    <location>
        <begin position="763"/>
        <end position="786"/>
    </location>
</feature>
<evidence type="ECO:0000259" key="7">
    <source>
        <dbReference type="Pfam" id="PF01490"/>
    </source>
</evidence>
<keyword evidence="4 6" id="KW-0472">Membrane</keyword>
<dbReference type="InterPro" id="IPR013057">
    <property type="entry name" value="AA_transpt_TM"/>
</dbReference>
<comment type="subcellular location">
    <subcellularLocation>
        <location evidence="1">Membrane</location>
    </subcellularLocation>
</comment>
<keyword evidence="2 6" id="KW-0812">Transmembrane</keyword>
<dbReference type="PANTHER" id="PTHR16189">
    <property type="entry name" value="TRANSMEMBRANE PROTEIN 104-RELATED"/>
    <property type="match status" value="1"/>
</dbReference>
<name>A0A0L0H6H6_SPIPD</name>
<feature type="compositionally biased region" description="Basic and acidic residues" evidence="5">
    <location>
        <begin position="676"/>
        <end position="692"/>
    </location>
</feature>
<dbReference type="GeneID" id="27691414"/>
<evidence type="ECO:0000256" key="5">
    <source>
        <dbReference type="SAM" id="MobiDB-lite"/>
    </source>
</evidence>
<keyword evidence="3 6" id="KW-1133">Transmembrane helix</keyword>
<organism evidence="8 9">
    <name type="scientific">Spizellomyces punctatus (strain DAOM BR117)</name>
    <dbReference type="NCBI Taxonomy" id="645134"/>
    <lineage>
        <taxon>Eukaryota</taxon>
        <taxon>Fungi</taxon>
        <taxon>Fungi incertae sedis</taxon>
        <taxon>Chytridiomycota</taxon>
        <taxon>Chytridiomycota incertae sedis</taxon>
        <taxon>Chytridiomycetes</taxon>
        <taxon>Spizellomycetales</taxon>
        <taxon>Spizellomycetaceae</taxon>
        <taxon>Spizellomyces</taxon>
    </lineage>
</organism>
<feature type="transmembrane region" description="Helical" evidence="6">
    <location>
        <begin position="322"/>
        <end position="344"/>
    </location>
</feature>
<dbReference type="EMBL" id="KQ257469">
    <property type="protein sequence ID" value="KNC96338.1"/>
    <property type="molecule type" value="Genomic_DNA"/>
</dbReference>
<dbReference type="eggNOG" id="ENOG502QSDW">
    <property type="taxonomic scope" value="Eukaryota"/>
</dbReference>
<evidence type="ECO:0000256" key="4">
    <source>
        <dbReference type="ARBA" id="ARBA00023136"/>
    </source>
</evidence>
<dbReference type="Pfam" id="PF01490">
    <property type="entry name" value="Aa_trans"/>
    <property type="match status" value="1"/>
</dbReference>
<dbReference type="AlphaFoldDB" id="A0A0L0H6H6"/>
<reference evidence="8 9" key="1">
    <citation type="submission" date="2009-08" db="EMBL/GenBank/DDBJ databases">
        <title>The Genome Sequence of Spizellomyces punctatus strain DAOM BR117.</title>
        <authorList>
            <consortium name="The Broad Institute Genome Sequencing Platform"/>
            <person name="Russ C."/>
            <person name="Cuomo C."/>
            <person name="Shea T."/>
            <person name="Young S.K."/>
            <person name="Zeng Q."/>
            <person name="Koehrsen M."/>
            <person name="Haas B."/>
            <person name="Borodovsky M."/>
            <person name="Guigo R."/>
            <person name="Alvarado L."/>
            <person name="Berlin A."/>
            <person name="Bochicchio J."/>
            <person name="Borenstein D."/>
            <person name="Chapman S."/>
            <person name="Chen Z."/>
            <person name="Engels R."/>
            <person name="Freedman E."/>
            <person name="Gellesch M."/>
            <person name="Goldberg J."/>
            <person name="Griggs A."/>
            <person name="Gujja S."/>
            <person name="Heiman D."/>
            <person name="Hepburn T."/>
            <person name="Howarth C."/>
            <person name="Jen D."/>
            <person name="Larson L."/>
            <person name="Lewis B."/>
            <person name="Mehta T."/>
            <person name="Park D."/>
            <person name="Pearson M."/>
            <person name="Roberts A."/>
            <person name="Saif S."/>
            <person name="Shenoy N."/>
            <person name="Sisk P."/>
            <person name="Stolte C."/>
            <person name="Sykes S."/>
            <person name="Thomson T."/>
            <person name="Walk T."/>
            <person name="White J."/>
            <person name="Yandava C."/>
            <person name="Burger G."/>
            <person name="Gray M.W."/>
            <person name="Holland P.W.H."/>
            <person name="King N."/>
            <person name="Lang F.B.F."/>
            <person name="Roger A.J."/>
            <person name="Ruiz-Trillo I."/>
            <person name="Lander E."/>
            <person name="Nusbaum C."/>
        </authorList>
    </citation>
    <scope>NUCLEOTIDE SEQUENCE [LARGE SCALE GENOMIC DNA]</scope>
    <source>
        <strain evidence="8 9">DAOM BR117</strain>
    </source>
</reference>
<feature type="transmembrane region" description="Helical" evidence="6">
    <location>
        <begin position="277"/>
        <end position="302"/>
    </location>
</feature>
<feature type="region of interest" description="Disordered" evidence="5">
    <location>
        <begin position="511"/>
        <end position="534"/>
    </location>
</feature>
<protein>
    <recommendedName>
        <fullName evidence="7">Amino acid transporter transmembrane domain-containing protein</fullName>
    </recommendedName>
</protein>
<evidence type="ECO:0000256" key="2">
    <source>
        <dbReference type="ARBA" id="ARBA00022692"/>
    </source>
</evidence>
<sequence>MPTVSRTLASLGGMTARRTTISKLLKAKTISFFGGVCLLINGMTGPGVPFTPATFQQSGWFFPTILFIIFGLVSALSILFIIEAMQAVPGNKHFQGTVEFATLINFYFGDLAHYLGQFLLYGALQSNAMSGIVIMAQAFDSMIIDIFGKTCGLALSGPNRGWFCVVSNSTEFPSPFGDTWMLFTVGLLLVLIFAFPLGIVNLDDNIIAQIIAFWLSIAIGLEWIGASFHQGLEPSRVPAFGSDYATVVGTIMLNLACTTVVPSWVNIKKRTVSAQSVVWTAIAIATAFYMLVGLIPALGFQLDSSGNILPTLMKSGKLNKASAYLFSIVMLLPAIPVNFIVAQNNMVQNKVAGKRTAIFLAHVLPWFLCIPLQTGNSMQAFINWTSLFFVSTANFIIPFVIYLKCLRFRREYNESRILTEKQKLLLKEIHWSSRTIHKFIDEKSVRDSLVAPGGERRLPRDRSELSMRGAIPPLEIETAAPSDIVLPTLSIPPPIAVTLSEDAAAVQVPMPSPSGSILKNPLGSKGTTSGRKKSVMMALPDEHPVEEHEDSATLPRASNIHYEAMDDASVTTASTAPTGEGMRPSSEIQRGVTASTAGPWTAVRLSTEQVQVGGAEEYLKDDVPDPDLEHKIARRETHHPSWDMEGGGGVRGTLKRAMKSMRAASPSRAGASYTRPGKDTLTRVAESADGRDMMAPQDVPLEPIHGGEEPGPAPSRRETTGSNATDISDGADLLRKATLPVHPQYISPTFRSIPTWFPVRGRVVAWTLLVITGGISVSNIIIAIVARK</sequence>
<dbReference type="VEuPathDB" id="FungiDB:SPPG_08240"/>
<feature type="transmembrane region" description="Helical" evidence="6">
    <location>
        <begin position="180"/>
        <end position="199"/>
    </location>
</feature>
<feature type="compositionally biased region" description="Polar residues" evidence="5">
    <location>
        <begin position="586"/>
        <end position="595"/>
    </location>
</feature>
<dbReference type="Proteomes" id="UP000053201">
    <property type="component" value="Unassembled WGS sequence"/>
</dbReference>
<feature type="transmembrane region" description="Helical" evidence="6">
    <location>
        <begin position="244"/>
        <end position="265"/>
    </location>
</feature>
<accession>A0A0L0H6H6</accession>
<dbReference type="STRING" id="645134.A0A0L0H6H6"/>
<feature type="region of interest" description="Disordered" evidence="5">
    <location>
        <begin position="572"/>
        <end position="595"/>
    </location>
</feature>
<feature type="transmembrane region" description="Helical" evidence="6">
    <location>
        <begin position="60"/>
        <end position="82"/>
    </location>
</feature>
<evidence type="ECO:0000256" key="1">
    <source>
        <dbReference type="ARBA" id="ARBA00004370"/>
    </source>
</evidence>
<evidence type="ECO:0000313" key="9">
    <source>
        <dbReference type="Proteomes" id="UP000053201"/>
    </source>
</evidence>
<evidence type="ECO:0000313" key="8">
    <source>
        <dbReference type="EMBL" id="KNC96338.1"/>
    </source>
</evidence>
<feature type="transmembrane region" description="Helical" evidence="6">
    <location>
        <begin position="30"/>
        <end position="48"/>
    </location>
</feature>
<evidence type="ECO:0000256" key="6">
    <source>
        <dbReference type="SAM" id="Phobius"/>
    </source>
</evidence>
<proteinExistence type="predicted"/>
<evidence type="ECO:0000256" key="3">
    <source>
        <dbReference type="ARBA" id="ARBA00022989"/>
    </source>
</evidence>
<dbReference type="GO" id="GO:0016020">
    <property type="term" value="C:membrane"/>
    <property type="evidence" value="ECO:0007669"/>
    <property type="project" value="UniProtKB-SubCell"/>
</dbReference>